<dbReference type="Proteomes" id="UP000297318">
    <property type="component" value="Unassembled WGS sequence"/>
</dbReference>
<sequence>MTTSYLSAAELAAAKVGPNVDGDLLSLYLGDHLTGATGGRTRVADMAKRYVMKPYGSDLALIAEQVEREYLTMSDVVEALGFGKRPVKRALAWVGERVGSLKPNGRLVRTSPMTPVLELDLVRAAVNGKGAGWEVLEHYAGDLGLPSEPFARLATQSQEQAKLLARAHAIETAKAFRR</sequence>
<dbReference type="EMBL" id="RHPJ01000005">
    <property type="protein sequence ID" value="TGO03936.1"/>
    <property type="molecule type" value="Genomic_DNA"/>
</dbReference>
<evidence type="ECO:0000313" key="1">
    <source>
        <dbReference type="EMBL" id="TGO03936.1"/>
    </source>
</evidence>
<keyword evidence="2" id="KW-1185">Reference proteome</keyword>
<dbReference type="OrthoDB" id="3338687at2"/>
<comment type="caution">
    <text evidence="1">The sequence shown here is derived from an EMBL/GenBank/DDBJ whole genome shotgun (WGS) entry which is preliminary data.</text>
</comment>
<name>A0A4Z1DWL5_9MICO</name>
<dbReference type="RefSeq" id="WP_135850947.1">
    <property type="nucleotide sequence ID" value="NZ_RHPJ01000005.1"/>
</dbReference>
<dbReference type="AlphaFoldDB" id="A0A4Z1DWL5"/>
<reference evidence="1 2" key="1">
    <citation type="submission" date="2018-11" db="EMBL/GenBank/DDBJ databases">
        <title>Complete genome sequencing of the Actinobacteria Serinibacter sp. K3-2.</title>
        <authorList>
            <person name="Rakitin A.L."/>
            <person name="Beletsky A.V."/>
            <person name="Mardanov A.V."/>
            <person name="Ravin N.V."/>
            <person name="Gromova A.S."/>
            <person name="Filippova S.N."/>
            <person name="Gal'Chenko V.F."/>
        </authorList>
    </citation>
    <scope>NUCLEOTIDE SEQUENCE [LARGE SCALE GENOMIC DNA]</scope>
    <source>
        <strain evidence="1 2">K3-2</strain>
    </source>
</reference>
<organism evidence="1 2">
    <name type="scientific">Serinibacter arcticus</name>
    <dbReference type="NCBI Taxonomy" id="1655435"/>
    <lineage>
        <taxon>Bacteria</taxon>
        <taxon>Bacillati</taxon>
        <taxon>Actinomycetota</taxon>
        <taxon>Actinomycetes</taxon>
        <taxon>Micrococcales</taxon>
        <taxon>Beutenbergiaceae</taxon>
        <taxon>Serinibacter</taxon>
    </lineage>
</organism>
<evidence type="ECO:0000313" key="2">
    <source>
        <dbReference type="Proteomes" id="UP000297318"/>
    </source>
</evidence>
<gene>
    <name evidence="1" type="ORF">SERN_2948</name>
</gene>
<accession>A0A4Z1DWL5</accession>
<protein>
    <submittedName>
        <fullName evidence="1">Uncharacterized protein</fullName>
    </submittedName>
</protein>
<proteinExistence type="predicted"/>